<evidence type="ECO:0000256" key="10">
    <source>
        <dbReference type="ARBA" id="ARBA00023136"/>
    </source>
</evidence>
<evidence type="ECO:0000256" key="1">
    <source>
        <dbReference type="ARBA" id="ARBA00001971"/>
    </source>
</evidence>
<dbReference type="InterPro" id="IPR017972">
    <property type="entry name" value="Cyt_P450_CS"/>
</dbReference>
<dbReference type="GO" id="GO:0034653">
    <property type="term" value="P:retinoic acid catabolic process"/>
    <property type="evidence" value="ECO:0007669"/>
    <property type="project" value="Ensembl"/>
</dbReference>
<dbReference type="FunFam" id="1.10.630.10:FF:000009">
    <property type="entry name" value="Cytochrome P450 26B1 isoform 1"/>
    <property type="match status" value="1"/>
</dbReference>
<dbReference type="PRINTS" id="PR00385">
    <property type="entry name" value="P450"/>
</dbReference>
<comment type="catalytic activity">
    <reaction evidence="11">
        <text>all-trans-retinoate + reduced [NADPH--hemoprotein reductase] + O2 = all-trans-4-hydroxyretinoate + oxidized [NADPH--hemoprotein reductase] + H2O + H(+)</text>
        <dbReference type="Rhea" id="RHEA:51984"/>
        <dbReference type="Rhea" id="RHEA-COMP:11964"/>
        <dbReference type="Rhea" id="RHEA-COMP:11965"/>
        <dbReference type="ChEBI" id="CHEBI:15377"/>
        <dbReference type="ChEBI" id="CHEBI:15378"/>
        <dbReference type="ChEBI" id="CHEBI:15379"/>
        <dbReference type="ChEBI" id="CHEBI:35291"/>
        <dbReference type="ChEBI" id="CHEBI:57618"/>
        <dbReference type="ChEBI" id="CHEBI:58210"/>
        <dbReference type="ChEBI" id="CHEBI:134178"/>
    </reaction>
    <physiologicalReaction direction="left-to-right" evidence="11">
        <dbReference type="Rhea" id="RHEA:51985"/>
    </physiologicalReaction>
</comment>
<organism evidence="14 15">
    <name type="scientific">Nannospalax galili</name>
    <name type="common">Northern Israeli blind subterranean mole rat</name>
    <name type="synonym">Spalax galili</name>
    <dbReference type="NCBI Taxonomy" id="1026970"/>
    <lineage>
        <taxon>Eukaryota</taxon>
        <taxon>Metazoa</taxon>
        <taxon>Chordata</taxon>
        <taxon>Craniata</taxon>
        <taxon>Vertebrata</taxon>
        <taxon>Euteleostomi</taxon>
        <taxon>Mammalia</taxon>
        <taxon>Eutheria</taxon>
        <taxon>Euarchontoglires</taxon>
        <taxon>Glires</taxon>
        <taxon>Rodentia</taxon>
        <taxon>Myomorpha</taxon>
        <taxon>Muroidea</taxon>
        <taxon>Spalacidae</taxon>
        <taxon>Spalacinae</taxon>
        <taxon>Nannospalax</taxon>
    </lineage>
</organism>
<reference evidence="14" key="1">
    <citation type="submission" date="2025-08" db="UniProtKB">
        <authorList>
            <consortium name="Ensembl"/>
        </authorList>
    </citation>
    <scope>IDENTIFICATION</scope>
</reference>
<name>A0A8C6W399_NANGA</name>
<dbReference type="PRINTS" id="PR00463">
    <property type="entry name" value="EP450I"/>
</dbReference>
<dbReference type="InterPro" id="IPR002401">
    <property type="entry name" value="Cyt_P450_E_grp-I"/>
</dbReference>
<evidence type="ECO:0000256" key="2">
    <source>
        <dbReference type="ARBA" id="ARBA00004370"/>
    </source>
</evidence>
<dbReference type="GO" id="GO:0001972">
    <property type="term" value="F:retinoic acid binding"/>
    <property type="evidence" value="ECO:0007669"/>
    <property type="project" value="Ensembl"/>
</dbReference>
<dbReference type="GO" id="GO:0008401">
    <property type="term" value="F:retinoic acid 4-hydroxylase activity"/>
    <property type="evidence" value="ECO:0007669"/>
    <property type="project" value="Ensembl"/>
</dbReference>
<dbReference type="GeneID" id="103747273"/>
<dbReference type="Gene3D" id="1.10.630.10">
    <property type="entry name" value="Cytochrome P450"/>
    <property type="match status" value="1"/>
</dbReference>
<dbReference type="Ensembl" id="ENSNGAT00000007869.1">
    <property type="protein sequence ID" value="ENSNGAP00000004749.1"/>
    <property type="gene ID" value="ENSNGAG00000006454.1"/>
</dbReference>
<dbReference type="OrthoDB" id="1372046at2759"/>
<evidence type="ECO:0000256" key="8">
    <source>
        <dbReference type="ARBA" id="ARBA00023033"/>
    </source>
</evidence>
<comment type="similarity">
    <text evidence="3 13">Belongs to the cytochrome P450 family.</text>
</comment>
<sequence>MFPWGLSCLSMLGAAGTALLCAGLLLSLAQHLWTLRWTLSRDRGSALPLPKGSMGWPFFGETLHWLVQGSRFHSSRRERYGTVFKTHLLGRPVIRVSGAENVRTILLGEHRLVRSQWPQSTHILLGSHTLLGAVGEPHRRRRKVLARVFSRPALEHYVPRLQRALRREVRSWCAAGQPVAVYEATKALTFRMAARILLGLRLDEAQCAKLARIFEQLMENLFSLPLDVPFSGLRKGIRARDQLHQHLDEAIAEKLHEKQATEPGDALYQIIHSARELGHELSVQELKECAVEILFAAFFTTASASTSLVLLLLQHPAAIAKIQQELWAQGLGHACGCTPGTSGLHPDCGCEPDLSLEALGCLRYVDCVVKEVLRLLPPVSGGYRTALRTFELDGYQIPKGWSVMYSIRDTHETAAVYRSPPEGFDPERFGAEDEDARTSCRRYHYIPFGGGPRSCLGQELAQAVLQLLAVELVRNARWELATPAFPVMQTVPIVHPVDGLRLFFHPLTTLGSGDKLLL</sequence>
<dbReference type="InterPro" id="IPR001128">
    <property type="entry name" value="Cyt_P450"/>
</dbReference>
<evidence type="ECO:0000256" key="12">
    <source>
        <dbReference type="PIRSR" id="PIRSR602401-1"/>
    </source>
</evidence>
<keyword evidence="10" id="KW-0472">Membrane</keyword>
<evidence type="ECO:0000256" key="5">
    <source>
        <dbReference type="ARBA" id="ARBA00022723"/>
    </source>
</evidence>
<dbReference type="InterPro" id="IPR036396">
    <property type="entry name" value="Cyt_P450_sf"/>
</dbReference>
<keyword evidence="5 12" id="KW-0479">Metal-binding</keyword>
<keyword evidence="6 13" id="KW-0560">Oxidoreductase</keyword>
<protein>
    <submittedName>
        <fullName evidence="14">Cytochrome P450, family 26, subfamily c, polypeptide 1</fullName>
    </submittedName>
</protein>
<dbReference type="OMA" id="MIIHSTR"/>
<comment type="cofactor">
    <cofactor evidence="1 12">
        <name>heme</name>
        <dbReference type="ChEBI" id="CHEBI:30413"/>
    </cofactor>
</comment>
<keyword evidence="9" id="KW-0443">Lipid metabolism</keyword>
<dbReference type="GO" id="GO:0020037">
    <property type="term" value="F:heme binding"/>
    <property type="evidence" value="ECO:0007669"/>
    <property type="project" value="InterPro"/>
</dbReference>
<evidence type="ECO:0000256" key="4">
    <source>
        <dbReference type="ARBA" id="ARBA00022617"/>
    </source>
</evidence>
<dbReference type="GO" id="GO:0009952">
    <property type="term" value="P:anterior/posterior pattern specification"/>
    <property type="evidence" value="ECO:0007669"/>
    <property type="project" value="Ensembl"/>
</dbReference>
<keyword evidence="15" id="KW-1185">Reference proteome</keyword>
<keyword evidence="4 12" id="KW-0349">Heme</keyword>
<evidence type="ECO:0000256" key="6">
    <source>
        <dbReference type="ARBA" id="ARBA00023002"/>
    </source>
</evidence>
<proteinExistence type="inferred from homology"/>
<keyword evidence="7 12" id="KW-0408">Iron</keyword>
<evidence type="ECO:0000256" key="3">
    <source>
        <dbReference type="ARBA" id="ARBA00010617"/>
    </source>
</evidence>
<feature type="binding site" description="axial binding residue" evidence="12">
    <location>
        <position position="455"/>
    </location>
    <ligand>
        <name>heme</name>
        <dbReference type="ChEBI" id="CHEBI:30413"/>
    </ligand>
    <ligandPart>
        <name>Fe</name>
        <dbReference type="ChEBI" id="CHEBI:18248"/>
    </ligandPart>
</feature>
<dbReference type="GO" id="GO:0016125">
    <property type="term" value="P:sterol metabolic process"/>
    <property type="evidence" value="ECO:0007669"/>
    <property type="project" value="TreeGrafter"/>
</dbReference>
<evidence type="ECO:0000313" key="14">
    <source>
        <dbReference type="Ensembl" id="ENSNGAP00000004749.1"/>
    </source>
</evidence>
<evidence type="ECO:0000256" key="11">
    <source>
        <dbReference type="ARBA" id="ARBA00048965"/>
    </source>
</evidence>
<dbReference type="AlphaFoldDB" id="A0A8C6W399"/>
<dbReference type="GO" id="GO:0005506">
    <property type="term" value="F:iron ion binding"/>
    <property type="evidence" value="ECO:0007669"/>
    <property type="project" value="InterPro"/>
</dbReference>
<dbReference type="Pfam" id="PF00067">
    <property type="entry name" value="p450"/>
    <property type="match status" value="1"/>
</dbReference>
<reference evidence="14" key="2">
    <citation type="submission" date="2025-09" db="UniProtKB">
        <authorList>
            <consortium name="Ensembl"/>
        </authorList>
    </citation>
    <scope>IDENTIFICATION</scope>
</reference>
<dbReference type="GeneTree" id="ENSGT00800000124060"/>
<dbReference type="GO" id="GO:0007417">
    <property type="term" value="P:central nervous system development"/>
    <property type="evidence" value="ECO:0007669"/>
    <property type="project" value="Ensembl"/>
</dbReference>
<dbReference type="KEGG" id="ngi:103747273"/>
<dbReference type="PROSITE" id="PS00086">
    <property type="entry name" value="CYTOCHROME_P450"/>
    <property type="match status" value="1"/>
</dbReference>
<evidence type="ECO:0000256" key="9">
    <source>
        <dbReference type="ARBA" id="ARBA00023098"/>
    </source>
</evidence>
<dbReference type="SUPFAM" id="SSF48264">
    <property type="entry name" value="Cytochrome P450"/>
    <property type="match status" value="1"/>
</dbReference>
<accession>A0A8C6W399</accession>
<dbReference type="RefSeq" id="XP_008847846.1">
    <property type="nucleotide sequence ID" value="XM_008849624.1"/>
</dbReference>
<evidence type="ECO:0000256" key="13">
    <source>
        <dbReference type="RuleBase" id="RU000461"/>
    </source>
</evidence>
<gene>
    <name evidence="14" type="primary">LOC103747273</name>
</gene>
<dbReference type="GO" id="GO:0014032">
    <property type="term" value="P:neural crest cell development"/>
    <property type="evidence" value="ECO:0007669"/>
    <property type="project" value="Ensembl"/>
</dbReference>
<keyword evidence="8 13" id="KW-0503">Monooxygenase</keyword>
<dbReference type="PANTHER" id="PTHR24286">
    <property type="entry name" value="CYTOCHROME P450 26"/>
    <property type="match status" value="1"/>
</dbReference>
<dbReference type="Proteomes" id="UP000694381">
    <property type="component" value="Unassembled WGS sequence"/>
</dbReference>
<evidence type="ECO:0000313" key="15">
    <source>
        <dbReference type="Proteomes" id="UP000694381"/>
    </source>
</evidence>
<dbReference type="GO" id="GO:0016020">
    <property type="term" value="C:membrane"/>
    <property type="evidence" value="ECO:0007669"/>
    <property type="project" value="UniProtKB-SubCell"/>
</dbReference>
<dbReference type="PANTHER" id="PTHR24286:SF100">
    <property type="entry name" value="CYTOCHROME P450 26C1"/>
    <property type="match status" value="1"/>
</dbReference>
<comment type="subcellular location">
    <subcellularLocation>
        <location evidence="2">Membrane</location>
    </subcellularLocation>
</comment>
<evidence type="ECO:0000256" key="7">
    <source>
        <dbReference type="ARBA" id="ARBA00023004"/>
    </source>
</evidence>
<dbReference type="GO" id="GO:0048284">
    <property type="term" value="P:organelle fusion"/>
    <property type="evidence" value="ECO:0007669"/>
    <property type="project" value="Ensembl"/>
</dbReference>